<name>D6D1Y9_9BACE</name>
<organism evidence="1 2">
    <name type="scientific">Bacteroides xylanisolvens XB1A</name>
    <dbReference type="NCBI Taxonomy" id="657309"/>
    <lineage>
        <taxon>Bacteria</taxon>
        <taxon>Pseudomonadati</taxon>
        <taxon>Bacteroidota</taxon>
        <taxon>Bacteroidia</taxon>
        <taxon>Bacteroidales</taxon>
        <taxon>Bacteroidaceae</taxon>
        <taxon>Bacteroides</taxon>
    </lineage>
</organism>
<proteinExistence type="predicted"/>
<accession>D6D1Y9</accession>
<gene>
    <name evidence="1" type="ORF">BXY_34470</name>
</gene>
<reference evidence="1 2" key="2">
    <citation type="submission" date="2010-03" db="EMBL/GenBank/DDBJ databases">
        <authorList>
            <person name="Pajon A."/>
        </authorList>
    </citation>
    <scope>NUCLEOTIDE SEQUENCE [LARGE SCALE GENOMIC DNA]</scope>
    <source>
        <strain evidence="1 2">XB1A</strain>
    </source>
</reference>
<reference evidence="1 2" key="1">
    <citation type="submission" date="2010-03" db="EMBL/GenBank/DDBJ databases">
        <title>The genome sequence of Bacteriodes xylanisolvens XB1A.</title>
        <authorList>
            <consortium name="metaHIT consortium -- http://www.metahit.eu/"/>
            <person name="Pajon A."/>
            <person name="Turner K."/>
            <person name="Parkhill J."/>
            <person name="Bernalier A."/>
        </authorList>
    </citation>
    <scope>NUCLEOTIDE SEQUENCE [LARGE SCALE GENOMIC DNA]</scope>
    <source>
        <strain evidence="1 2">XB1A</strain>
    </source>
</reference>
<protein>
    <submittedName>
        <fullName evidence="1">Uncharacterized protein</fullName>
    </submittedName>
</protein>
<evidence type="ECO:0000313" key="2">
    <source>
        <dbReference type="Proteomes" id="UP000008795"/>
    </source>
</evidence>
<dbReference type="Proteomes" id="UP000008795">
    <property type="component" value="Chromosome"/>
</dbReference>
<dbReference type="EMBL" id="FP929033">
    <property type="protein sequence ID" value="CBK68441.1"/>
    <property type="molecule type" value="Genomic_DNA"/>
</dbReference>
<dbReference type="KEGG" id="bxy:BXY_34470"/>
<dbReference type="HOGENOM" id="CLU_3434923_0_0_10"/>
<sequence length="14" mass="1736">MIYIDLKRKGKKKD</sequence>
<evidence type="ECO:0000313" key="1">
    <source>
        <dbReference type="EMBL" id="CBK68441.1"/>
    </source>
</evidence>